<dbReference type="EMBL" id="EQ962661">
    <property type="protein sequence ID" value="EED11883.1"/>
    <property type="molecule type" value="Genomic_DNA"/>
</dbReference>
<gene>
    <name evidence="2" type="ORF">TSTA_110620</name>
</gene>
<dbReference type="GeneID" id="8107294"/>
<dbReference type="VEuPathDB" id="FungiDB:TSTA_110620"/>
<proteinExistence type="predicted"/>
<protein>
    <submittedName>
        <fullName evidence="2">Uncharacterized protein</fullName>
    </submittedName>
</protein>
<keyword evidence="1" id="KW-1133">Transmembrane helix</keyword>
<dbReference type="Proteomes" id="UP000001745">
    <property type="component" value="Unassembled WGS sequence"/>
</dbReference>
<reference evidence="3" key="1">
    <citation type="journal article" date="2015" name="Genome Announc.">
        <title>Genome sequence of the AIDS-associated pathogen Penicillium marneffei (ATCC18224) and its near taxonomic relative Talaromyces stipitatus (ATCC10500).</title>
        <authorList>
            <person name="Nierman W.C."/>
            <person name="Fedorova-Abrams N.D."/>
            <person name="Andrianopoulos A."/>
        </authorList>
    </citation>
    <scope>NUCLEOTIDE SEQUENCE [LARGE SCALE GENOMIC DNA]</scope>
    <source>
        <strain evidence="3">ATCC 10500 / CBS 375.48 / QM 6759 / NRRL 1006</strain>
    </source>
</reference>
<feature type="transmembrane region" description="Helical" evidence="1">
    <location>
        <begin position="462"/>
        <end position="481"/>
    </location>
</feature>
<evidence type="ECO:0000313" key="2">
    <source>
        <dbReference type="EMBL" id="EED11883.1"/>
    </source>
</evidence>
<dbReference type="OrthoDB" id="10485476at2759"/>
<dbReference type="HOGENOM" id="CLU_565222_0_0_1"/>
<evidence type="ECO:0000313" key="3">
    <source>
        <dbReference type="Proteomes" id="UP000001745"/>
    </source>
</evidence>
<evidence type="ECO:0000256" key="1">
    <source>
        <dbReference type="SAM" id="Phobius"/>
    </source>
</evidence>
<name>B8MUV4_TALSN</name>
<keyword evidence="1" id="KW-0472">Membrane</keyword>
<dbReference type="InParanoid" id="B8MUV4"/>
<dbReference type="RefSeq" id="XP_002488639.1">
    <property type="nucleotide sequence ID" value="XM_002488594.1"/>
</dbReference>
<keyword evidence="1" id="KW-0812">Transmembrane</keyword>
<dbReference type="AlphaFoldDB" id="B8MUV4"/>
<keyword evidence="3" id="KW-1185">Reference proteome</keyword>
<organism evidence="2 3">
    <name type="scientific">Talaromyces stipitatus (strain ATCC 10500 / CBS 375.48 / QM 6759 / NRRL 1006)</name>
    <name type="common">Penicillium stipitatum</name>
    <dbReference type="NCBI Taxonomy" id="441959"/>
    <lineage>
        <taxon>Eukaryota</taxon>
        <taxon>Fungi</taxon>
        <taxon>Dikarya</taxon>
        <taxon>Ascomycota</taxon>
        <taxon>Pezizomycotina</taxon>
        <taxon>Eurotiomycetes</taxon>
        <taxon>Eurotiomycetidae</taxon>
        <taxon>Eurotiales</taxon>
        <taxon>Trichocomaceae</taxon>
        <taxon>Talaromyces</taxon>
        <taxon>Talaromyces sect. Talaromyces</taxon>
    </lineage>
</organism>
<sequence>MASESFRLDSRYPLNTGLYFPPKDGYYWNTNKLGGLDPRPGNPGYFAVLKRVVSDANIQNRAELAKYVFEGEELFKKCGFTSSMMKDARIKAEGHLKSRQQCIEQKWKEAIGPLSDNAGKFDEWIKVYAEKTAYGQAAAATWVTKIDASLSDLEESLQNELLIDRETAREYFSILAKAVESRISDVLASYTNAFEQLYLTVGIKEEVEAFIKFEKELSIMPMVAGAPSSAPKGLGRNAPFGMTPCADVVVSFIGDGELYVGIIEPSDDSGVSKMLGGKRDPKYHVADDGSLYVTRDLAKDTALKEFMEETGADKVETLTLNETQLGLLGKFAGDWETVLNSLNCRITHTKETNEVKVTWSQEAMIATGEGIKKLLKPIRMDITVPDNRTTLNAGYSTTVYQANINTNNRDQRRLLTLVLTRQGSEEGRYLFRCATEVEMQSTHKHIFKECFLEKKWSSYLRLILLLTSMITNVCAYFWSFFYT</sequence>
<accession>B8MUV4</accession>